<dbReference type="PANTHER" id="PTHR33884">
    <property type="entry name" value="UPF0410 PROTEIN YMGE"/>
    <property type="match status" value="1"/>
</dbReference>
<keyword evidence="3" id="KW-1003">Cell membrane</keyword>
<keyword evidence="4 7" id="KW-0812">Transmembrane</keyword>
<gene>
    <name evidence="8" type="ORF">SAMN05443668_13715</name>
</gene>
<dbReference type="STRING" id="134849.SAMN05443668_13715"/>
<dbReference type="OrthoDB" id="5197368at2"/>
<keyword evidence="5 7" id="KW-1133">Transmembrane helix</keyword>
<organism evidence="8 9">
    <name type="scientific">Cryptosporangium aurantiacum</name>
    <dbReference type="NCBI Taxonomy" id="134849"/>
    <lineage>
        <taxon>Bacteria</taxon>
        <taxon>Bacillati</taxon>
        <taxon>Actinomycetota</taxon>
        <taxon>Actinomycetes</taxon>
        <taxon>Cryptosporangiales</taxon>
        <taxon>Cryptosporangiaceae</taxon>
        <taxon>Cryptosporangium</taxon>
    </lineage>
</organism>
<feature type="transmembrane region" description="Helical" evidence="7">
    <location>
        <begin position="31"/>
        <end position="54"/>
    </location>
</feature>
<comment type="similarity">
    <text evidence="2">Belongs to the UPF0410 family.</text>
</comment>
<dbReference type="InterPro" id="IPR007341">
    <property type="entry name" value="Transgly_assoc"/>
</dbReference>
<evidence type="ECO:0000256" key="6">
    <source>
        <dbReference type="ARBA" id="ARBA00023136"/>
    </source>
</evidence>
<evidence type="ECO:0008006" key="10">
    <source>
        <dbReference type="Google" id="ProtNLM"/>
    </source>
</evidence>
<name>A0A1M7RPH4_9ACTN</name>
<sequence>MEIDGILSALIVGAIIGALGRLVLPGRHRVGLLMTFVVGIVAALLGTSVASVLGVAETSGVDWLELIAQVSLAAAGVSLVAGSKDRPKITSGR</sequence>
<evidence type="ECO:0000256" key="2">
    <source>
        <dbReference type="ARBA" id="ARBA00011006"/>
    </source>
</evidence>
<dbReference type="PANTHER" id="PTHR33884:SF3">
    <property type="entry name" value="UPF0410 PROTEIN YMGE"/>
    <property type="match status" value="1"/>
</dbReference>
<evidence type="ECO:0000313" key="9">
    <source>
        <dbReference type="Proteomes" id="UP000184440"/>
    </source>
</evidence>
<evidence type="ECO:0000313" key="8">
    <source>
        <dbReference type="EMBL" id="SHN48223.1"/>
    </source>
</evidence>
<evidence type="ECO:0000256" key="3">
    <source>
        <dbReference type="ARBA" id="ARBA00022475"/>
    </source>
</evidence>
<feature type="transmembrane region" description="Helical" evidence="7">
    <location>
        <begin position="66"/>
        <end position="83"/>
    </location>
</feature>
<dbReference type="RefSeq" id="WP_073266811.1">
    <property type="nucleotide sequence ID" value="NZ_FRCS01000037.1"/>
</dbReference>
<evidence type="ECO:0000256" key="5">
    <source>
        <dbReference type="ARBA" id="ARBA00022989"/>
    </source>
</evidence>
<dbReference type="GO" id="GO:0005886">
    <property type="term" value="C:plasma membrane"/>
    <property type="evidence" value="ECO:0007669"/>
    <property type="project" value="UniProtKB-SubCell"/>
</dbReference>
<reference evidence="8 9" key="1">
    <citation type="submission" date="2016-11" db="EMBL/GenBank/DDBJ databases">
        <authorList>
            <person name="Jaros S."/>
            <person name="Januszkiewicz K."/>
            <person name="Wedrychowicz H."/>
        </authorList>
    </citation>
    <scope>NUCLEOTIDE SEQUENCE [LARGE SCALE GENOMIC DNA]</scope>
    <source>
        <strain evidence="8 9">DSM 46144</strain>
    </source>
</reference>
<keyword evidence="9" id="KW-1185">Reference proteome</keyword>
<dbReference type="EMBL" id="FRCS01000037">
    <property type="protein sequence ID" value="SHN48223.1"/>
    <property type="molecule type" value="Genomic_DNA"/>
</dbReference>
<dbReference type="Proteomes" id="UP000184440">
    <property type="component" value="Unassembled WGS sequence"/>
</dbReference>
<evidence type="ECO:0000256" key="1">
    <source>
        <dbReference type="ARBA" id="ARBA00004651"/>
    </source>
</evidence>
<accession>A0A1M7RPH4</accession>
<dbReference type="AlphaFoldDB" id="A0A1M7RPH4"/>
<protein>
    <recommendedName>
        <fullName evidence="10">Transglycosylase associated protein</fullName>
    </recommendedName>
</protein>
<evidence type="ECO:0000256" key="7">
    <source>
        <dbReference type="SAM" id="Phobius"/>
    </source>
</evidence>
<keyword evidence="6 7" id="KW-0472">Membrane</keyword>
<proteinExistence type="inferred from homology"/>
<evidence type="ECO:0000256" key="4">
    <source>
        <dbReference type="ARBA" id="ARBA00022692"/>
    </source>
</evidence>
<feature type="transmembrane region" description="Helical" evidence="7">
    <location>
        <begin position="6"/>
        <end position="24"/>
    </location>
</feature>
<comment type="subcellular location">
    <subcellularLocation>
        <location evidence="1">Cell membrane</location>
        <topology evidence="1">Multi-pass membrane protein</topology>
    </subcellularLocation>
</comment>